<comment type="similarity">
    <text evidence="2">Belongs to the major facilitator superfamily.</text>
</comment>
<evidence type="ECO:0000313" key="9">
    <source>
        <dbReference type="Ensembl" id="ENSSANP00000007831.1"/>
    </source>
</evidence>
<dbReference type="AlphaFoldDB" id="A0A671KQL7"/>
<evidence type="ECO:0000256" key="8">
    <source>
        <dbReference type="SAM" id="Phobius"/>
    </source>
</evidence>
<evidence type="ECO:0000256" key="6">
    <source>
        <dbReference type="ARBA" id="ARBA00023136"/>
    </source>
</evidence>
<dbReference type="Proteomes" id="UP000472260">
    <property type="component" value="Unassembled WGS sequence"/>
</dbReference>
<dbReference type="InterPro" id="IPR036259">
    <property type="entry name" value="MFS_trans_sf"/>
</dbReference>
<evidence type="ECO:0000313" key="10">
    <source>
        <dbReference type="Proteomes" id="UP000472260"/>
    </source>
</evidence>
<evidence type="ECO:0000256" key="5">
    <source>
        <dbReference type="ARBA" id="ARBA00022989"/>
    </source>
</evidence>
<accession>A0A671KQL7</accession>
<feature type="transmembrane region" description="Helical" evidence="8">
    <location>
        <begin position="36"/>
        <end position="56"/>
    </location>
</feature>
<name>A0A671KQL7_9TELE</name>
<dbReference type="PANTHER" id="PTHR12778">
    <property type="entry name" value="SOLUTE CARRIER FAMILY 33 ACETYL-COA TRANSPORTER -RELATED"/>
    <property type="match status" value="1"/>
</dbReference>
<evidence type="ECO:0000256" key="4">
    <source>
        <dbReference type="ARBA" id="ARBA00022692"/>
    </source>
</evidence>
<evidence type="ECO:0000256" key="1">
    <source>
        <dbReference type="ARBA" id="ARBA00004141"/>
    </source>
</evidence>
<dbReference type="GO" id="GO:0022857">
    <property type="term" value="F:transmembrane transporter activity"/>
    <property type="evidence" value="ECO:0007669"/>
    <property type="project" value="InterPro"/>
</dbReference>
<keyword evidence="3" id="KW-0813">Transport</keyword>
<dbReference type="Gene3D" id="1.20.1250.20">
    <property type="entry name" value="MFS general substrate transporter like domains"/>
    <property type="match status" value="1"/>
</dbReference>
<dbReference type="PANTHER" id="PTHR12778:SF10">
    <property type="entry name" value="MAJOR FACILITATOR SUPERFAMILY DOMAIN-CONTAINING PROTEIN 3"/>
    <property type="match status" value="1"/>
</dbReference>
<dbReference type="FunFam" id="1.20.1250.20:FF:000176">
    <property type="entry name" value="Major facilitator superfamily domain containing 3"/>
    <property type="match status" value="1"/>
</dbReference>
<sequence length="377" mass="40721">MNDKLVFLGLLYFIQGIPYGLQLSLLPVYLRGAGHSLTHISLTKILYFPWVLKVLWAPLVDRTCTKRCWLVGTVAGLALTCLVSATISPDVQYMGVAGSLLAMNVLASVQDIAADGAAVRLLRGQGELGLGNTVQVVGYKAGSVFAGGGLLAVIDVAGWGWMFALLACVYGGVALFVWGAPVLDGESPRGQGEGRRGSKDVMQPWKVWRKLLSVPGTPWTMFYILTYKLGEQGAITMFPLFLLDHHMTARELGVWNGVVAMAFSICGSSIGGFLLSQYSLSLQHFIAGLITTLTFTTMMNCTQRAEESIQATHYSFLATLEVLGKLSFSALAGGLVDTVGFPIAFILFLFLTSSSALHVWRATETGILKEQLKEQPQ</sequence>
<gene>
    <name evidence="9" type="primary">mfsd3</name>
</gene>
<reference evidence="9" key="2">
    <citation type="submission" date="2025-09" db="UniProtKB">
        <authorList>
            <consortium name="Ensembl"/>
        </authorList>
    </citation>
    <scope>IDENTIFICATION</scope>
</reference>
<keyword evidence="6 8" id="KW-0472">Membrane</keyword>
<dbReference type="GO" id="GO:0016020">
    <property type="term" value="C:membrane"/>
    <property type="evidence" value="ECO:0007669"/>
    <property type="project" value="UniProtKB-SubCell"/>
</dbReference>
<evidence type="ECO:0000256" key="2">
    <source>
        <dbReference type="ARBA" id="ARBA00008335"/>
    </source>
</evidence>
<keyword evidence="10" id="KW-1185">Reference proteome</keyword>
<feature type="transmembrane region" description="Helical" evidence="8">
    <location>
        <begin position="7"/>
        <end position="30"/>
    </location>
</feature>
<feature type="transmembrane region" description="Helical" evidence="8">
    <location>
        <begin position="159"/>
        <end position="180"/>
    </location>
</feature>
<evidence type="ECO:0000256" key="7">
    <source>
        <dbReference type="ARBA" id="ARBA00069953"/>
    </source>
</evidence>
<feature type="transmembrane region" description="Helical" evidence="8">
    <location>
        <begin position="254"/>
        <end position="276"/>
    </location>
</feature>
<reference evidence="9" key="1">
    <citation type="submission" date="2025-08" db="UniProtKB">
        <authorList>
            <consortium name="Ensembl"/>
        </authorList>
    </citation>
    <scope>IDENTIFICATION</scope>
</reference>
<evidence type="ECO:0000256" key="3">
    <source>
        <dbReference type="ARBA" id="ARBA00022448"/>
    </source>
</evidence>
<keyword evidence="4 8" id="KW-0812">Transmembrane</keyword>
<dbReference type="SUPFAM" id="SSF103473">
    <property type="entry name" value="MFS general substrate transporter"/>
    <property type="match status" value="1"/>
</dbReference>
<dbReference type="Ensembl" id="ENSSANT00000008415.1">
    <property type="protein sequence ID" value="ENSSANP00000007831.1"/>
    <property type="gene ID" value="ENSSANG00000004454.1"/>
</dbReference>
<dbReference type="Pfam" id="PF07690">
    <property type="entry name" value="MFS_1"/>
    <property type="match status" value="1"/>
</dbReference>
<keyword evidence="5 8" id="KW-1133">Transmembrane helix</keyword>
<comment type="subcellular location">
    <subcellularLocation>
        <location evidence="1">Membrane</location>
        <topology evidence="1">Multi-pass membrane protein</topology>
    </subcellularLocation>
</comment>
<organism evidence="9 10">
    <name type="scientific">Sinocyclocheilus anshuiensis</name>
    <dbReference type="NCBI Taxonomy" id="1608454"/>
    <lineage>
        <taxon>Eukaryota</taxon>
        <taxon>Metazoa</taxon>
        <taxon>Chordata</taxon>
        <taxon>Craniata</taxon>
        <taxon>Vertebrata</taxon>
        <taxon>Euteleostomi</taxon>
        <taxon>Actinopterygii</taxon>
        <taxon>Neopterygii</taxon>
        <taxon>Teleostei</taxon>
        <taxon>Ostariophysi</taxon>
        <taxon>Cypriniformes</taxon>
        <taxon>Cyprinidae</taxon>
        <taxon>Cyprininae</taxon>
        <taxon>Sinocyclocheilus</taxon>
    </lineage>
</organism>
<feature type="transmembrane region" description="Helical" evidence="8">
    <location>
        <begin position="68"/>
        <end position="87"/>
    </location>
</feature>
<protein>
    <recommendedName>
        <fullName evidence="7">Major facilitator superfamily domain-containing protein 3</fullName>
    </recommendedName>
</protein>
<proteinExistence type="inferred from homology"/>
<dbReference type="InterPro" id="IPR004752">
    <property type="entry name" value="AmpG_permease/AT-1"/>
</dbReference>
<dbReference type="CDD" id="cd17485">
    <property type="entry name" value="MFS_MFSD3"/>
    <property type="match status" value="1"/>
</dbReference>
<dbReference type="InterPro" id="IPR011701">
    <property type="entry name" value="MFS"/>
</dbReference>
<feature type="transmembrane region" description="Helical" evidence="8">
    <location>
        <begin position="339"/>
        <end position="360"/>
    </location>
</feature>